<gene>
    <name evidence="1" type="ORF">RHTO0S_01e15588g</name>
</gene>
<dbReference type="AlphaFoldDB" id="A0A061ALE7"/>
<accession>A0A061ALE7</accession>
<dbReference type="OrthoDB" id="10423575at2759"/>
<name>A0A061ALE7_RHOTO</name>
<organism evidence="1">
    <name type="scientific">Rhodotorula toruloides</name>
    <name type="common">Yeast</name>
    <name type="synonym">Rhodosporidium toruloides</name>
    <dbReference type="NCBI Taxonomy" id="5286"/>
    <lineage>
        <taxon>Eukaryota</taxon>
        <taxon>Fungi</taxon>
        <taxon>Dikarya</taxon>
        <taxon>Basidiomycota</taxon>
        <taxon>Pucciniomycotina</taxon>
        <taxon>Microbotryomycetes</taxon>
        <taxon>Sporidiobolales</taxon>
        <taxon>Sporidiobolaceae</taxon>
        <taxon>Rhodotorula</taxon>
    </lineage>
</organism>
<reference evidence="1" key="1">
    <citation type="journal article" date="2014" name="Genome Announc.">
        <title>Draft genome sequence of Rhodosporidium toruloides CECT1137, an oleaginous yeast of biotechnological interest.</title>
        <authorList>
            <person name="Morin N."/>
            <person name="Calcas X."/>
            <person name="Devillers H."/>
            <person name="Durrens P."/>
            <person name="Sherman D.J."/>
            <person name="Nicaud J.-M."/>
            <person name="Neuveglise C."/>
        </authorList>
    </citation>
    <scope>NUCLEOTIDE SEQUENCE</scope>
    <source>
        <strain evidence="1">CECT1137</strain>
    </source>
</reference>
<protein>
    <submittedName>
        <fullName evidence="1">RHTO0S01e15588g1_1</fullName>
    </submittedName>
</protein>
<evidence type="ECO:0000313" key="1">
    <source>
        <dbReference type="EMBL" id="CDR36161.1"/>
    </source>
</evidence>
<proteinExistence type="predicted"/>
<dbReference type="EMBL" id="LK052936">
    <property type="protein sequence ID" value="CDR36161.1"/>
    <property type="molecule type" value="Genomic_DNA"/>
</dbReference>
<sequence>MAATLPQDVLEIVFRYVEQDPHQIGRGGKKLSKREAARQSFHRLCLVSRVFCHVGRRFLYRKPLFGRHLAPKALFQLAETLRANQRYLGKLVTSLSGADTACERLGLAEETLGPTSLQFRGFSKAFSWQLFIFSSCPNCREVTATYSAESELKKLVRIVSTSLPDLRRIRLVDSSSGRDAIRAAVLLNNLQILTQISALEITGTGLEESRCQSKIRKWHSICRNCQSSTPRHRSCRFTRSSRSTLRA</sequence>